<feature type="region of interest" description="Disordered" evidence="2">
    <location>
        <begin position="25"/>
        <end position="47"/>
    </location>
</feature>
<evidence type="ECO:0000313" key="4">
    <source>
        <dbReference type="Proteomes" id="UP000265140"/>
    </source>
</evidence>
<keyword evidence="4" id="KW-1185">Reference proteome</keyword>
<evidence type="ECO:0008006" key="5">
    <source>
        <dbReference type="Google" id="ProtNLM"/>
    </source>
</evidence>
<keyword evidence="1" id="KW-0175">Coiled coil</keyword>
<organism evidence="3 4">
    <name type="scientific">Esox lucius</name>
    <name type="common">Northern pike</name>
    <dbReference type="NCBI Taxonomy" id="8010"/>
    <lineage>
        <taxon>Eukaryota</taxon>
        <taxon>Metazoa</taxon>
        <taxon>Chordata</taxon>
        <taxon>Craniata</taxon>
        <taxon>Vertebrata</taxon>
        <taxon>Euteleostomi</taxon>
        <taxon>Actinopterygii</taxon>
        <taxon>Neopterygii</taxon>
        <taxon>Teleostei</taxon>
        <taxon>Protacanthopterygii</taxon>
        <taxon>Esociformes</taxon>
        <taxon>Esocidae</taxon>
        <taxon>Esox</taxon>
    </lineage>
</organism>
<accession>A0A6Q2XX86</accession>
<feature type="compositionally biased region" description="Basic and acidic residues" evidence="2">
    <location>
        <begin position="987"/>
        <end position="1007"/>
    </location>
</feature>
<dbReference type="InParanoid" id="A0A6Q2XX86"/>
<dbReference type="Proteomes" id="UP000265140">
    <property type="component" value="Chromosome 2"/>
</dbReference>
<dbReference type="Ensembl" id="ENSELUT00000045315.2">
    <property type="protein sequence ID" value="ENSELUP00000057842.2"/>
    <property type="gene ID" value="ENSELUG00000014331.3"/>
</dbReference>
<protein>
    <recommendedName>
        <fullName evidence="5">Polyamine modulated factor 1 binding protein 1</fullName>
    </recommendedName>
</protein>
<feature type="compositionally biased region" description="Basic and acidic residues" evidence="2">
    <location>
        <begin position="816"/>
        <end position="833"/>
    </location>
</feature>
<dbReference type="GO" id="GO:0007283">
    <property type="term" value="P:spermatogenesis"/>
    <property type="evidence" value="ECO:0007669"/>
    <property type="project" value="TreeGrafter"/>
</dbReference>
<feature type="region of interest" description="Disordered" evidence="2">
    <location>
        <begin position="981"/>
        <end position="1015"/>
    </location>
</feature>
<feature type="region of interest" description="Disordered" evidence="2">
    <location>
        <begin position="168"/>
        <end position="188"/>
    </location>
</feature>
<dbReference type="PANTHER" id="PTHR18881">
    <property type="entry name" value="POLYAMINE-MODULATED FACTOR 1-BINDING PROTEIN 1-RELATED"/>
    <property type="match status" value="1"/>
</dbReference>
<feature type="coiled-coil region" evidence="1">
    <location>
        <begin position="402"/>
        <end position="492"/>
    </location>
</feature>
<name>A0A6Q2XX86_ESOLU</name>
<reference evidence="3" key="3">
    <citation type="submission" date="2025-08" db="UniProtKB">
        <authorList>
            <consortium name="Ensembl"/>
        </authorList>
    </citation>
    <scope>IDENTIFICATION</scope>
</reference>
<feature type="region of interest" description="Disordered" evidence="2">
    <location>
        <begin position="104"/>
        <end position="128"/>
    </location>
</feature>
<reference evidence="3" key="2">
    <citation type="submission" date="2020-02" db="EMBL/GenBank/DDBJ databases">
        <title>Esox lucius (northern pike) genome, fEsoLuc1, primary haplotype.</title>
        <authorList>
            <person name="Myers G."/>
            <person name="Karagic N."/>
            <person name="Meyer A."/>
            <person name="Pippel M."/>
            <person name="Reichard M."/>
            <person name="Winkler S."/>
            <person name="Tracey A."/>
            <person name="Sims Y."/>
            <person name="Howe K."/>
            <person name="Rhie A."/>
            <person name="Formenti G."/>
            <person name="Durbin R."/>
            <person name="Fedrigo O."/>
            <person name="Jarvis E.D."/>
        </authorList>
    </citation>
    <scope>NUCLEOTIDE SEQUENCE [LARGE SCALE GENOMIC DNA]</scope>
</reference>
<sequence>MTRMDQNKLTQLQELHQLESRVKQLSDQVSTTEQTGSSPVSHLTEQRSQELLKAELSHRDTTIRRLQQDLLLSHQACDSQTAQLDIQEQRISQLQTELHKSQLELQRGHGRREQQNRDLQSQTQQTEELRTQLAEVKVRLVQVDRENETLMGYKREQEAEVERLAAEADSLQSTAREPEGTGRAQAERSWEDWEVELAETRSQFLDRLDISKRMTEQQTQQFQAQRSSLQSQLGCVRQQQQDMSAEVPRLQRSMATLREREMEWGGERSAFQGKLSPARDELHSAILRVRQPEVRLQSQAVLVGQELLEERVLQDRELSAWRGRYHTASDRLVLSEAELEEVQGARDAALRSPTLQEEHAPHLGAQGQELQHSPEDPRGRLGQKEEMIVALRQQLLSSQDALQKVTAELRLCRREKEKLESRCVDKDEKISGILFDLVQLQEQNSTCCAQLVLKEAEVSRLRQDLRDVLDQNQNLKNDLGLLTQKHKASQQEVSDREQCLQGQEAESRLREVLQEVESGAADTGALTQSLDLYRTKYQACLTKISQQDGTLQALDKDLKEARAQVIEQEDQVLRLRAQAVVLQGELRDRCAQLDSGDDALSTLSQHLRDTQRDLEDSHKHSRECELVIGMLRDTAAALTRQAEEQEECVVKIQADFSLYKATHSHSDSDYNSQLSRTEELQQALSQAVEQCARSQEMIACQLEVVQLREEVSRLAQLNSNTVTEVLRLEESGRQLQAEAVIEEQRRLQEVGALEQKAARLEQDLQAAHSQCAQRQQAVQKRDALLRRSEADLLEARKALRSRAAEVKRQTSAARGLEADLHRARREGQQKDQECGSLRTQLMTLMEELKEAQGRCRDTAQELARQEEKVLLAEGRQHRAREHLAERVAELVRVEQGQRRQQAELHTLKDKLHTTEQELHGSRTQVEALKEGVEESRQAQLRAQQEATTLQAQLASTKDTLGTLQQQLREQDDASQALRAELAQEQARQQERNQEAKDKEARKERETGQLRSSLDKAYSQLRERKSTVVGLQERLAQLQKEHTACQSQLQQCQREMESWEGQSLKHSQEAARIGGEATCLRAELARLKQRNTQLSEEKEGLEERTRQLAAELHRLQTASRQSLDDARSCEGRLAELSAQLERSQHWGQEQREALEAQEKEMLTMKVYMTSIRENYHAKVDALHLQLHSMNHQYTMAANKVEVLRQSLGNARSDIFHLTRESDLVITNINQWVKKQRQGNEKLNLLIKDQSKKIIRLTAEKDHLQESVDGLHREVERLTAELVESRMVAGKSQARVRDRHRTQARPPVQMPHTEPALTARGALSGPEDIHLCQR</sequence>
<reference evidence="4" key="1">
    <citation type="journal article" date="2014" name="PLoS ONE">
        <title>The genome and linkage map of the northern pike (Esox lucius): conserved synteny revealed between the salmonid sister group and the Neoteleostei.</title>
        <authorList>
            <person name="Rondeau E.B."/>
            <person name="Minkley D.R."/>
            <person name="Leong J.S."/>
            <person name="Messmer A.M."/>
            <person name="Jantzen J.R."/>
            <person name="von Schalburg K.R."/>
            <person name="Lemon C."/>
            <person name="Bird N.H."/>
            <person name="Koop B.F."/>
        </authorList>
    </citation>
    <scope>NUCLEOTIDE SEQUENCE</scope>
</reference>
<dbReference type="InterPro" id="IPR037391">
    <property type="entry name" value="PMF1-bd"/>
</dbReference>
<feature type="region of interest" description="Disordered" evidence="2">
    <location>
        <begin position="1287"/>
        <end position="1332"/>
    </location>
</feature>
<proteinExistence type="predicted"/>
<dbReference type="Bgee" id="ENSELUG00000014331">
    <property type="expression patterns" value="Expressed in testis and 5 other cell types or tissues"/>
</dbReference>
<evidence type="ECO:0000256" key="1">
    <source>
        <dbReference type="SAM" id="Coils"/>
    </source>
</evidence>
<feature type="region of interest" description="Disordered" evidence="2">
    <location>
        <begin position="806"/>
        <end position="833"/>
    </location>
</feature>
<evidence type="ECO:0000313" key="3">
    <source>
        <dbReference type="Ensembl" id="ENSELUP00000057842.2"/>
    </source>
</evidence>
<feature type="coiled-coil region" evidence="1">
    <location>
        <begin position="1238"/>
        <end position="1279"/>
    </location>
</feature>
<dbReference type="OMA" id="DECASMQ"/>
<reference evidence="3" key="4">
    <citation type="submission" date="2025-09" db="UniProtKB">
        <authorList>
            <consortium name="Ensembl"/>
        </authorList>
    </citation>
    <scope>IDENTIFICATION</scope>
</reference>
<feature type="compositionally biased region" description="Polar residues" evidence="2">
    <location>
        <begin position="25"/>
        <end position="43"/>
    </location>
</feature>
<feature type="coiled-coil region" evidence="1">
    <location>
        <begin position="544"/>
        <end position="578"/>
    </location>
</feature>
<evidence type="ECO:0000256" key="2">
    <source>
        <dbReference type="SAM" id="MobiDB-lite"/>
    </source>
</evidence>
<dbReference type="GeneTree" id="ENSGT00390000012700"/>
<dbReference type="Gene3D" id="1.10.287.1490">
    <property type="match status" value="2"/>
</dbReference>
<feature type="compositionally biased region" description="Low complexity" evidence="2">
    <location>
        <begin position="119"/>
        <end position="128"/>
    </location>
</feature>
<feature type="compositionally biased region" description="Basic and acidic residues" evidence="2">
    <location>
        <begin position="176"/>
        <end position="188"/>
    </location>
</feature>
<dbReference type="PANTHER" id="PTHR18881:SF2">
    <property type="entry name" value="POLYAMINE-MODULATED FACTOR 1-BINDING PROTEIN 1"/>
    <property type="match status" value="1"/>
</dbReference>